<feature type="region of interest" description="Disordered" evidence="1">
    <location>
        <begin position="202"/>
        <end position="264"/>
    </location>
</feature>
<dbReference type="InterPro" id="IPR025183">
    <property type="entry name" value="DUF4110"/>
</dbReference>
<feature type="compositionally biased region" description="Acidic residues" evidence="1">
    <location>
        <begin position="207"/>
        <end position="230"/>
    </location>
</feature>
<accession>A0A1C7LLM6</accession>
<dbReference type="EMBL" id="LUGG01000043">
    <property type="protein sequence ID" value="OBZ65623.1"/>
    <property type="molecule type" value="Genomic_DNA"/>
</dbReference>
<dbReference type="Proteomes" id="UP000092993">
    <property type="component" value="Unassembled WGS sequence"/>
</dbReference>
<gene>
    <name evidence="3" type="primary">KEL3_1</name>
    <name evidence="3" type="ORF">A0H81_14420</name>
</gene>
<name>A0A1C7LLM6_GRIFR</name>
<feature type="domain" description="DUF4110" evidence="2">
    <location>
        <begin position="305"/>
        <end position="346"/>
    </location>
</feature>
<evidence type="ECO:0000259" key="2">
    <source>
        <dbReference type="Pfam" id="PF13422"/>
    </source>
</evidence>
<dbReference type="Pfam" id="PF13422">
    <property type="entry name" value="DUF4110"/>
    <property type="match status" value="1"/>
</dbReference>
<evidence type="ECO:0000313" key="4">
    <source>
        <dbReference type="Proteomes" id="UP000092993"/>
    </source>
</evidence>
<organism evidence="3 4">
    <name type="scientific">Grifola frondosa</name>
    <name type="common">Maitake</name>
    <name type="synonym">Polyporus frondosus</name>
    <dbReference type="NCBI Taxonomy" id="5627"/>
    <lineage>
        <taxon>Eukaryota</taxon>
        <taxon>Fungi</taxon>
        <taxon>Dikarya</taxon>
        <taxon>Basidiomycota</taxon>
        <taxon>Agaricomycotina</taxon>
        <taxon>Agaricomycetes</taxon>
        <taxon>Polyporales</taxon>
        <taxon>Grifolaceae</taxon>
        <taxon>Grifola</taxon>
    </lineage>
</organism>
<dbReference type="InterPro" id="IPR052588">
    <property type="entry name" value="Kelch_domain_protein"/>
</dbReference>
<comment type="caution">
    <text evidence="3">The sequence shown here is derived from an EMBL/GenBank/DDBJ whole genome shotgun (WGS) entry which is preliminary data.</text>
</comment>
<dbReference type="AlphaFoldDB" id="A0A1C7LLM6"/>
<protein>
    <submittedName>
        <fullName evidence="3">Kelch repeat-containing protein 3</fullName>
    </submittedName>
</protein>
<dbReference type="PANTHER" id="PTHR46063:SF1">
    <property type="entry name" value="KELCH DOMAIN-CONTAINING PROTEIN 4"/>
    <property type="match status" value="1"/>
</dbReference>
<keyword evidence="4" id="KW-1185">Reference proteome</keyword>
<feature type="compositionally biased region" description="Basic residues" evidence="1">
    <location>
        <begin position="73"/>
        <end position="86"/>
    </location>
</feature>
<sequence>MGAAEEVIHVVRSLPAVGCTMALWSAKNMGVLFGGVTDEDTNEETLDSVFHNDLFGYQITGNGRWISMMLKRPKKKGGGAGKKKKLAVPATPAPREDSEDDEDNYPDSGEEKMAMSPTKSKVTPASPVKTAEVPPDPEIDPDDPNLTIPMPRYNAMLAILRNTLYIYGGIFERGSREYTLDDFYSLQLDKLDRYTCLKSSEVAISAEGDESSSDGDDEEEDEDEEDSDDNDSLRTPTDIPGTPTKNLNDKKEADEEEVPGEVDQDELRSKATAFMGVAKALLDLPKTSSALPYPEKPLRWEYWAQKAHGTSDNRGKMLRRDGFTMAEERYAAYKPILEEVERILAEAGQRCLARTPQYDFLKPVQGCELSDSSSIFNGLHSGWIVREHRLLFEFFIDHVPLEDTISFCSEGSAHSACVCIRWAVGSKFSERMGTMAALYAERGYTCMEIDLPHLGEKTTSEALMHHFEFELTSHIRLCAIPFAPVIIARSSGTLIAQTYISSHPASAMLLISPPASNSSVSSLLPTPLREFDFEPRFPAASFALRTKRWSSKQITALAGS</sequence>
<feature type="compositionally biased region" description="Acidic residues" evidence="1">
    <location>
        <begin position="254"/>
        <end position="264"/>
    </location>
</feature>
<dbReference type="Gene3D" id="3.40.50.1820">
    <property type="entry name" value="alpha/beta hydrolase"/>
    <property type="match status" value="1"/>
</dbReference>
<evidence type="ECO:0000313" key="3">
    <source>
        <dbReference type="EMBL" id="OBZ65623.1"/>
    </source>
</evidence>
<feature type="region of interest" description="Disordered" evidence="1">
    <location>
        <begin position="73"/>
        <end position="146"/>
    </location>
</feature>
<dbReference type="InterPro" id="IPR029058">
    <property type="entry name" value="AB_hydrolase_fold"/>
</dbReference>
<evidence type="ECO:0000256" key="1">
    <source>
        <dbReference type="SAM" id="MobiDB-lite"/>
    </source>
</evidence>
<proteinExistence type="predicted"/>
<dbReference type="STRING" id="5627.A0A1C7LLM6"/>
<dbReference type="OrthoDB" id="4447at2759"/>
<reference evidence="3 4" key="1">
    <citation type="submission" date="2016-03" db="EMBL/GenBank/DDBJ databases">
        <title>Whole genome sequencing of Grifola frondosa 9006-11.</title>
        <authorList>
            <person name="Min B."/>
            <person name="Park H."/>
            <person name="Kim J.-G."/>
            <person name="Cho H."/>
            <person name="Oh Y.-L."/>
            <person name="Kong W.-S."/>
            <person name="Choi I.-G."/>
        </authorList>
    </citation>
    <scope>NUCLEOTIDE SEQUENCE [LARGE SCALE GENOMIC DNA]</scope>
    <source>
        <strain evidence="3 4">9006-11</strain>
    </source>
</reference>
<dbReference type="PANTHER" id="PTHR46063">
    <property type="entry name" value="KELCH DOMAIN-CONTAINING PROTEIN"/>
    <property type="match status" value="1"/>
</dbReference>